<evidence type="ECO:0000313" key="2">
    <source>
        <dbReference type="EMBL" id="MBM3317115.1"/>
    </source>
</evidence>
<feature type="region of interest" description="Disordered" evidence="1">
    <location>
        <begin position="133"/>
        <end position="153"/>
    </location>
</feature>
<feature type="non-terminal residue" evidence="2">
    <location>
        <position position="1"/>
    </location>
</feature>
<name>A0A938BQD3_UNCEI</name>
<reference evidence="2" key="1">
    <citation type="submission" date="2019-03" db="EMBL/GenBank/DDBJ databases">
        <title>Lake Tanganyika Metagenome-Assembled Genomes (MAGs).</title>
        <authorList>
            <person name="Tran P."/>
        </authorList>
    </citation>
    <scope>NUCLEOTIDE SEQUENCE</scope>
    <source>
        <strain evidence="2">M_DeepCast_400m_m2_100</strain>
    </source>
</reference>
<comment type="caution">
    <text evidence="2">The sequence shown here is derived from an EMBL/GenBank/DDBJ whole genome shotgun (WGS) entry which is preliminary data.</text>
</comment>
<organism evidence="2 3">
    <name type="scientific">Eiseniibacteriota bacterium</name>
    <dbReference type="NCBI Taxonomy" id="2212470"/>
    <lineage>
        <taxon>Bacteria</taxon>
        <taxon>Candidatus Eiseniibacteriota</taxon>
    </lineage>
</organism>
<sequence>IFVLAQTRGARFDGQGRPRQRIVAWGGAEPYPGRGPERRLTYVIQAGAPAEPCRLELTWPVGGESICEGGSAEVLWSASGACAGAVRIELLLEGVACQLLAESAPNTGVFLWEDVQRSEFETDGYTLRISAVEGEGEDESGAPFAIDQCGGPE</sequence>
<dbReference type="EMBL" id="VGIY01000077">
    <property type="protein sequence ID" value="MBM3317115.1"/>
    <property type="molecule type" value="Genomic_DNA"/>
</dbReference>
<proteinExistence type="predicted"/>
<dbReference type="Proteomes" id="UP000748308">
    <property type="component" value="Unassembled WGS sequence"/>
</dbReference>
<gene>
    <name evidence="2" type="ORF">FJY75_04600</name>
</gene>
<evidence type="ECO:0000313" key="3">
    <source>
        <dbReference type="Proteomes" id="UP000748308"/>
    </source>
</evidence>
<accession>A0A938BQD3</accession>
<dbReference type="AlphaFoldDB" id="A0A938BQD3"/>
<protein>
    <submittedName>
        <fullName evidence="2">Uncharacterized protein</fullName>
    </submittedName>
</protein>
<evidence type="ECO:0000256" key="1">
    <source>
        <dbReference type="SAM" id="MobiDB-lite"/>
    </source>
</evidence>